<keyword evidence="3" id="KW-1185">Reference proteome</keyword>
<dbReference type="Proteomes" id="UP001606210">
    <property type="component" value="Unassembled WGS sequence"/>
</dbReference>
<organism evidence="2 3">
    <name type="scientific">Pelomonas parva</name>
    <dbReference type="NCBI Taxonomy" id="3299032"/>
    <lineage>
        <taxon>Bacteria</taxon>
        <taxon>Pseudomonadati</taxon>
        <taxon>Pseudomonadota</taxon>
        <taxon>Betaproteobacteria</taxon>
        <taxon>Burkholderiales</taxon>
        <taxon>Sphaerotilaceae</taxon>
        <taxon>Roseateles</taxon>
    </lineage>
</organism>
<keyword evidence="1" id="KW-0732">Signal</keyword>
<evidence type="ECO:0000313" key="2">
    <source>
        <dbReference type="EMBL" id="MFG6433586.1"/>
    </source>
</evidence>
<protein>
    <submittedName>
        <fullName evidence="2">Uncharacterized protein</fullName>
    </submittedName>
</protein>
<accession>A0ABW7FAS8</accession>
<comment type="caution">
    <text evidence="2">The sequence shown here is derived from an EMBL/GenBank/DDBJ whole genome shotgun (WGS) entry which is preliminary data.</text>
</comment>
<feature type="signal peptide" evidence="1">
    <location>
        <begin position="1"/>
        <end position="25"/>
    </location>
</feature>
<name>A0ABW7FAS8_9BURK</name>
<proteinExistence type="predicted"/>
<feature type="chain" id="PRO_5045459393" evidence="1">
    <location>
        <begin position="26"/>
        <end position="364"/>
    </location>
</feature>
<dbReference type="EMBL" id="JBIGHV010000013">
    <property type="protein sequence ID" value="MFG6433586.1"/>
    <property type="molecule type" value="Genomic_DNA"/>
</dbReference>
<gene>
    <name evidence="2" type="ORF">ACG00Y_27010</name>
</gene>
<dbReference type="RefSeq" id="WP_394484440.1">
    <property type="nucleotide sequence ID" value="NZ_JBIGHV010000013.1"/>
</dbReference>
<evidence type="ECO:0000313" key="3">
    <source>
        <dbReference type="Proteomes" id="UP001606210"/>
    </source>
</evidence>
<sequence>MERGNWLAAALAAAILATASGSTFGQNGSCASVYAHAVTNVDIATRKFAEHERFFAEHCESNGSLRKHSDKTDFSIAYAGIQFGYAGSSADAEKKMQQFCKSRQEERDLNDDVSIYKKAVAVDALKSFNQCRALESGGITITPLQEAEAVIITATFDPFKMGSNVSLSSVSYDADAAKCTTNAGGSTNDLQALPLPVSADKPFQVTCARKKEASKDGTMRLKRFALLMTIRDLPYSLVMPPDELLGFDLASQNKAEIAKLTQSLNAANATIKVNETAMASNRKAIEEMRALLNKPVVRTVSFYRGTGLEVRCDRYLGESYVQQVAPTYCRADEEFLAVSGEAGTQHGTCGRTKFNVTCASKPKY</sequence>
<evidence type="ECO:0000256" key="1">
    <source>
        <dbReference type="SAM" id="SignalP"/>
    </source>
</evidence>
<reference evidence="2 3" key="1">
    <citation type="submission" date="2024-08" db="EMBL/GenBank/DDBJ databases">
        <authorList>
            <person name="Lu H."/>
        </authorList>
    </citation>
    <scope>NUCLEOTIDE SEQUENCE [LARGE SCALE GENOMIC DNA]</scope>
    <source>
        <strain evidence="2 3">LYH14W</strain>
    </source>
</reference>